<dbReference type="PROSITE" id="PS00829">
    <property type="entry name" value="GREAB_1"/>
    <property type="match status" value="1"/>
</dbReference>
<keyword evidence="12" id="KW-0251">Elongation factor</keyword>
<evidence type="ECO:0000256" key="2">
    <source>
        <dbReference type="ARBA" id="ARBA00013729"/>
    </source>
</evidence>
<comment type="function">
    <text evidence="6 8 9">Necessary for efficient RNA polymerase transcription elongation past template-encoded arresting sites. The arresting sites in DNA have the property of trapping a certain fraction of elongating RNA polymerases that pass through, resulting in locked ternary complexes. Cleavage of the nascent transcript by cleavage factors such as GreA or GreB allows the resumption of elongation from the new 3'terminus. GreA releases sequences of 2 to 3 nucleotides.</text>
</comment>
<dbReference type="InterPro" id="IPR018151">
    <property type="entry name" value="TF_GreA/GreB_CS"/>
</dbReference>
<evidence type="ECO:0000259" key="10">
    <source>
        <dbReference type="Pfam" id="PF01272"/>
    </source>
</evidence>
<evidence type="ECO:0000313" key="12">
    <source>
        <dbReference type="EMBL" id="WBL31395.1"/>
    </source>
</evidence>
<keyword evidence="13" id="KW-1185">Reference proteome</keyword>
<dbReference type="Gene3D" id="3.10.50.30">
    <property type="entry name" value="Transcription elongation factor, GreA/GreB, C-terminal domain"/>
    <property type="match status" value="1"/>
</dbReference>
<evidence type="ECO:0000256" key="7">
    <source>
        <dbReference type="ARBA" id="ARBA00030776"/>
    </source>
</evidence>
<evidence type="ECO:0000256" key="9">
    <source>
        <dbReference type="RuleBase" id="RU000556"/>
    </source>
</evidence>
<feature type="domain" description="Transcription elongation factor GreA/GreB C-terminal" evidence="10">
    <location>
        <begin position="83"/>
        <end position="157"/>
    </location>
</feature>
<dbReference type="InterPro" id="IPR036805">
    <property type="entry name" value="Tscrpt_elong_fac_GreA/B_N_sf"/>
</dbReference>
<dbReference type="Proteomes" id="UP001210120">
    <property type="component" value="Chromosome"/>
</dbReference>
<dbReference type="SUPFAM" id="SSF54534">
    <property type="entry name" value="FKBP-like"/>
    <property type="match status" value="1"/>
</dbReference>
<dbReference type="PANTHER" id="PTHR30437">
    <property type="entry name" value="TRANSCRIPTION ELONGATION FACTOR GREA"/>
    <property type="match status" value="1"/>
</dbReference>
<proteinExistence type="inferred from homology"/>
<name>A0ABY7M0Z1_9MOLU</name>
<dbReference type="GO" id="GO:0003746">
    <property type="term" value="F:translation elongation factor activity"/>
    <property type="evidence" value="ECO:0007669"/>
    <property type="project" value="UniProtKB-KW"/>
</dbReference>
<organism evidence="12 13">
    <name type="scientific">Candidatus Phytoplasma sacchari</name>
    <dbReference type="NCBI Taxonomy" id="2609813"/>
    <lineage>
        <taxon>Bacteria</taxon>
        <taxon>Bacillati</taxon>
        <taxon>Mycoplasmatota</taxon>
        <taxon>Mollicutes</taxon>
        <taxon>Acholeplasmatales</taxon>
        <taxon>Acholeplasmataceae</taxon>
        <taxon>Candidatus Phytoplasma</taxon>
        <taxon>16SrXI (Rice yellow dwarf group)</taxon>
    </lineage>
</organism>
<dbReference type="PIRSF" id="PIRSF006092">
    <property type="entry name" value="GreA_GreB"/>
    <property type="match status" value="1"/>
</dbReference>
<dbReference type="SUPFAM" id="SSF46557">
    <property type="entry name" value="GreA transcript cleavage protein, N-terminal domain"/>
    <property type="match status" value="1"/>
</dbReference>
<dbReference type="Gene3D" id="1.10.287.180">
    <property type="entry name" value="Transcription elongation factor, GreA/GreB, N-terminal domain"/>
    <property type="match status" value="1"/>
</dbReference>
<dbReference type="InterPro" id="IPR006359">
    <property type="entry name" value="Tscrpt_elong_fac_GreA"/>
</dbReference>
<evidence type="ECO:0000256" key="8">
    <source>
        <dbReference type="HAMAP-Rule" id="MF_00105"/>
    </source>
</evidence>
<evidence type="ECO:0000256" key="5">
    <source>
        <dbReference type="ARBA" id="ARBA00023163"/>
    </source>
</evidence>
<comment type="similarity">
    <text evidence="1 8 9">Belongs to the GreA/GreB family.</text>
</comment>
<dbReference type="Pfam" id="PF03449">
    <property type="entry name" value="GreA_GreB_N"/>
    <property type="match status" value="1"/>
</dbReference>
<dbReference type="InterPro" id="IPR036953">
    <property type="entry name" value="GreA/GreB_C_sf"/>
</dbReference>
<dbReference type="InterPro" id="IPR001437">
    <property type="entry name" value="Tscrpt_elong_fac_GreA/B_C"/>
</dbReference>
<evidence type="ECO:0000256" key="3">
    <source>
        <dbReference type="ARBA" id="ARBA00023015"/>
    </source>
</evidence>
<feature type="domain" description="Transcription elongation factor GreA/GreB N-terminal" evidence="11">
    <location>
        <begin position="8"/>
        <end position="76"/>
    </location>
</feature>
<keyword evidence="5 8" id="KW-0804">Transcription</keyword>
<evidence type="ECO:0000259" key="11">
    <source>
        <dbReference type="Pfam" id="PF03449"/>
    </source>
</evidence>
<reference evidence="12" key="1">
    <citation type="submission" date="2022-12" db="EMBL/GenBank/DDBJ databases">
        <title>Genomic Characterization of Candidatus Phytoplasma sacchari in China.</title>
        <authorList>
            <person name="Zhang R.-Y."/>
        </authorList>
    </citation>
    <scope>NUCLEOTIDE SEQUENCE [LARGE SCALE GENOMIC DNA]</scope>
    <source>
        <strain evidence="12">SCWL1</strain>
    </source>
</reference>
<keyword evidence="12" id="KW-0648">Protein biosynthesis</keyword>
<dbReference type="InterPro" id="IPR022691">
    <property type="entry name" value="Tscrpt_elong_fac_GreA/B_N"/>
</dbReference>
<dbReference type="HAMAP" id="MF_00105">
    <property type="entry name" value="GreA_GreB"/>
    <property type="match status" value="1"/>
</dbReference>
<evidence type="ECO:0000256" key="4">
    <source>
        <dbReference type="ARBA" id="ARBA00023125"/>
    </source>
</evidence>
<gene>
    <name evidence="8 12" type="primary">greA</name>
    <name evidence="12" type="ORF">O7R10_02210</name>
</gene>
<evidence type="ECO:0000256" key="1">
    <source>
        <dbReference type="ARBA" id="ARBA00008213"/>
    </source>
</evidence>
<dbReference type="InterPro" id="IPR023459">
    <property type="entry name" value="Tscrpt_elong_fac_GreA/B_fam"/>
</dbReference>
<dbReference type="EMBL" id="CP115156">
    <property type="protein sequence ID" value="WBL31395.1"/>
    <property type="molecule type" value="Genomic_DNA"/>
</dbReference>
<evidence type="ECO:0000313" key="13">
    <source>
        <dbReference type="Proteomes" id="UP001210120"/>
    </source>
</evidence>
<sequence>MAQKLFELTEFGVENLKKELNHLKNTKRDQNLELLKSSREYGDLRENAEYSSARDEQVLIENRILEIQNILKNVKIIKKSDENKSVDIGKKVYLEFLDSMEKKSLYLVGFLEADPFVNKISIDSPLGQSIRGYNKDDIVSVRTETGRNFKVKILKIE</sequence>
<evidence type="ECO:0000256" key="6">
    <source>
        <dbReference type="ARBA" id="ARBA00024916"/>
    </source>
</evidence>
<accession>A0ABY7M0Z1</accession>
<dbReference type="NCBIfam" id="TIGR01462">
    <property type="entry name" value="greA"/>
    <property type="match status" value="1"/>
</dbReference>
<dbReference type="InterPro" id="IPR028624">
    <property type="entry name" value="Tscrpt_elong_fac_GreA/B"/>
</dbReference>
<dbReference type="Pfam" id="PF01272">
    <property type="entry name" value="GreA_GreB"/>
    <property type="match status" value="1"/>
</dbReference>
<protein>
    <recommendedName>
        <fullName evidence="2 8">Transcription elongation factor GreA</fullName>
    </recommendedName>
    <alternativeName>
        <fullName evidence="7 8">Transcript cleavage factor GreA</fullName>
    </alternativeName>
</protein>
<keyword evidence="3 8" id="KW-0805">Transcription regulation</keyword>
<dbReference type="PANTHER" id="PTHR30437:SF4">
    <property type="entry name" value="TRANSCRIPTION ELONGATION FACTOR GREA"/>
    <property type="match status" value="1"/>
</dbReference>
<dbReference type="NCBIfam" id="NF001263">
    <property type="entry name" value="PRK00226.1-4"/>
    <property type="match status" value="1"/>
</dbReference>
<keyword evidence="4 8" id="KW-0238">DNA-binding</keyword>